<dbReference type="PANTHER" id="PTHR47926">
    <property type="entry name" value="PENTATRICOPEPTIDE REPEAT-CONTAINING PROTEIN"/>
    <property type="match status" value="1"/>
</dbReference>
<gene>
    <name evidence="5" type="ORF">RJ640_016560</name>
</gene>
<dbReference type="AlphaFoldDB" id="A0AA88SIB6"/>
<evidence type="ECO:0000256" key="3">
    <source>
        <dbReference type="PROSITE-ProRule" id="PRU00708"/>
    </source>
</evidence>
<dbReference type="EMBL" id="JAVXUO010000518">
    <property type="protein sequence ID" value="KAK2991525.1"/>
    <property type="molecule type" value="Genomic_DNA"/>
</dbReference>
<dbReference type="Pfam" id="PF20431">
    <property type="entry name" value="E_motif"/>
    <property type="match status" value="1"/>
</dbReference>
<dbReference type="NCBIfam" id="TIGR00756">
    <property type="entry name" value="PPR"/>
    <property type="match status" value="6"/>
</dbReference>
<dbReference type="Proteomes" id="UP001187471">
    <property type="component" value="Unassembled WGS sequence"/>
</dbReference>
<dbReference type="InterPro" id="IPR032867">
    <property type="entry name" value="DYW_dom"/>
</dbReference>
<dbReference type="FunFam" id="1.25.40.10:FF:000073">
    <property type="entry name" value="Pentatricopeptide repeat-containing protein chloroplastic"/>
    <property type="match status" value="1"/>
</dbReference>
<organism evidence="5 6">
    <name type="scientific">Escallonia rubra</name>
    <dbReference type="NCBI Taxonomy" id="112253"/>
    <lineage>
        <taxon>Eukaryota</taxon>
        <taxon>Viridiplantae</taxon>
        <taxon>Streptophyta</taxon>
        <taxon>Embryophyta</taxon>
        <taxon>Tracheophyta</taxon>
        <taxon>Spermatophyta</taxon>
        <taxon>Magnoliopsida</taxon>
        <taxon>eudicotyledons</taxon>
        <taxon>Gunneridae</taxon>
        <taxon>Pentapetalae</taxon>
        <taxon>asterids</taxon>
        <taxon>campanulids</taxon>
        <taxon>Escalloniales</taxon>
        <taxon>Escalloniaceae</taxon>
        <taxon>Escallonia</taxon>
    </lineage>
</organism>
<feature type="repeat" description="PPR" evidence="3">
    <location>
        <begin position="220"/>
        <end position="254"/>
    </location>
</feature>
<feature type="domain" description="DYW" evidence="4">
    <location>
        <begin position="740"/>
        <end position="832"/>
    </location>
</feature>
<keyword evidence="6" id="KW-1185">Reference proteome</keyword>
<evidence type="ECO:0000313" key="6">
    <source>
        <dbReference type="Proteomes" id="UP001187471"/>
    </source>
</evidence>
<dbReference type="GO" id="GO:0009451">
    <property type="term" value="P:RNA modification"/>
    <property type="evidence" value="ECO:0007669"/>
    <property type="project" value="InterPro"/>
</dbReference>
<protein>
    <recommendedName>
        <fullName evidence="4">DYW domain-containing protein</fullName>
    </recommendedName>
</protein>
<sequence length="832" mass="93575">MESVTEFSWLYDYNRLLPACKARQFSRSFRSLRHCNQSHAVAAQCIEISPDGNEKRSKEIDFEVIFQSCTSANFVKRLHALLVVSGKTQSVYLSTKLVNLYAIYGDISSSCGTFDRVPKKDVYTWNSMVSGYVRNGRFSDAVKCFYEMLMTSEVRPDFYSFPAVLKACGNLVDGTRIHSWVFKLGLECDVFIAASLVHMYCRFGYFGVALSIFNDMSFRDLGSWNAIISGFCQNGNATKALDVLDEMRLEGIKMDSVTVATILPVCAQLDDSLRGVLVHLYVIKSGLEFDVFVANALINMYAKFGKLADAQLVFDQMALRDLVSWNSIIAAYEQNNDPDSALRFFREMQSNNIQPDLLTLVSLASSVSQSKNHRSSTSIHGFVLRRCWIMQDVIIGNAVVDMYAKLGYIDSAWKLFEDIPLKDAVSWNTMITGYGQNGLASEAIQVYGMMEESKDITANQGTWVSIIPAYAHIGALQQGMRTHGRVLKAGHNLDVFVGTCLIDLYGKCGRLDDAMSLFYELPRKSSVPWNAVIACHGIHGYGGTSLQLFTDMLEEGVKPDHITFVSLLSACSHSGLVDQGQWCFQVMQQEYGIKPSLRHYGCMVDLLGRAGYLERAYNFINSMPLKPDASIWGALLGACRVQGNFELGKLASDRLFEVDSENVGYYVLLSNIYANVGKWDGVDRVRSLARERGLRKTPGWTSIELNNRIDVFYTGNQFHPQCDEIYKELEMLSAKMKSLGYIPDYSFVLQDVEEDEKEQILTSHSERLAIAYGIISTPPKSPIRIFKNLRICGDCHNATKFISTITEREIIVRDSNRFHHFKDGICSCGDYW</sequence>
<dbReference type="PROSITE" id="PS51375">
    <property type="entry name" value="PPR"/>
    <property type="match status" value="5"/>
</dbReference>
<dbReference type="GO" id="GO:0008270">
    <property type="term" value="F:zinc ion binding"/>
    <property type="evidence" value="ECO:0007669"/>
    <property type="project" value="InterPro"/>
</dbReference>
<feature type="repeat" description="PPR" evidence="3">
    <location>
        <begin position="494"/>
        <end position="528"/>
    </location>
</feature>
<evidence type="ECO:0000256" key="2">
    <source>
        <dbReference type="ARBA" id="ARBA00022737"/>
    </source>
</evidence>
<dbReference type="InterPro" id="IPR046848">
    <property type="entry name" value="E_motif"/>
</dbReference>
<dbReference type="FunFam" id="1.25.40.10:FF:000664">
    <property type="entry name" value="Pentatricopeptide repeat-containing protein"/>
    <property type="match status" value="1"/>
</dbReference>
<dbReference type="InterPro" id="IPR002885">
    <property type="entry name" value="PPR_rpt"/>
</dbReference>
<name>A0AA88SIB6_9ASTE</name>
<dbReference type="Pfam" id="PF01535">
    <property type="entry name" value="PPR"/>
    <property type="match status" value="6"/>
</dbReference>
<evidence type="ECO:0000313" key="5">
    <source>
        <dbReference type="EMBL" id="KAK2991525.1"/>
    </source>
</evidence>
<dbReference type="Gene3D" id="1.25.40.10">
    <property type="entry name" value="Tetratricopeptide repeat domain"/>
    <property type="match status" value="5"/>
</dbReference>
<keyword evidence="2" id="KW-0677">Repeat</keyword>
<comment type="caution">
    <text evidence="5">The sequence shown here is derived from an EMBL/GenBank/DDBJ whole genome shotgun (WGS) entry which is preliminary data.</text>
</comment>
<feature type="repeat" description="PPR" evidence="3">
    <location>
        <begin position="423"/>
        <end position="453"/>
    </location>
</feature>
<feature type="repeat" description="PPR" evidence="3">
    <location>
        <begin position="121"/>
        <end position="156"/>
    </location>
</feature>
<dbReference type="InterPro" id="IPR046960">
    <property type="entry name" value="PPR_At4g14850-like_plant"/>
</dbReference>
<comment type="similarity">
    <text evidence="1">Belongs to the PPR family. PCMP-H subfamily.</text>
</comment>
<proteinExistence type="inferred from homology"/>
<dbReference type="FunFam" id="1.25.40.10:FF:000490">
    <property type="entry name" value="Pentatricopeptide repeat-containing protein chloroplastic"/>
    <property type="match status" value="1"/>
</dbReference>
<dbReference type="Pfam" id="PF14432">
    <property type="entry name" value="DYW_deaminase"/>
    <property type="match status" value="1"/>
</dbReference>
<accession>A0AA88SIB6</accession>
<dbReference type="Pfam" id="PF13041">
    <property type="entry name" value="PPR_2"/>
    <property type="match status" value="4"/>
</dbReference>
<reference evidence="5" key="1">
    <citation type="submission" date="2022-12" db="EMBL/GenBank/DDBJ databases">
        <title>Draft genome assemblies for two species of Escallonia (Escalloniales).</title>
        <authorList>
            <person name="Chanderbali A."/>
            <person name="Dervinis C."/>
            <person name="Anghel I."/>
            <person name="Soltis D."/>
            <person name="Soltis P."/>
            <person name="Zapata F."/>
        </authorList>
    </citation>
    <scope>NUCLEOTIDE SEQUENCE</scope>
    <source>
        <strain evidence="5">UCBG92.1500</strain>
        <tissue evidence="5">Leaf</tissue>
    </source>
</reference>
<evidence type="ECO:0000256" key="1">
    <source>
        <dbReference type="ARBA" id="ARBA00006643"/>
    </source>
</evidence>
<evidence type="ECO:0000259" key="4">
    <source>
        <dbReference type="Pfam" id="PF14432"/>
    </source>
</evidence>
<dbReference type="PANTHER" id="PTHR47926:SF486">
    <property type="entry name" value="(WILD MALAYSIAN BANANA) HYPOTHETICAL PROTEIN"/>
    <property type="match status" value="1"/>
</dbReference>
<dbReference type="GO" id="GO:0003723">
    <property type="term" value="F:RNA binding"/>
    <property type="evidence" value="ECO:0007669"/>
    <property type="project" value="InterPro"/>
</dbReference>
<feature type="repeat" description="PPR" evidence="3">
    <location>
        <begin position="321"/>
        <end position="355"/>
    </location>
</feature>
<dbReference type="InterPro" id="IPR011990">
    <property type="entry name" value="TPR-like_helical_dom_sf"/>
</dbReference>